<comment type="caution">
    <text evidence="2">The sequence shown here is derived from an EMBL/GenBank/DDBJ whole genome shotgun (WGS) entry which is preliminary data.</text>
</comment>
<gene>
    <name evidence="2" type="ORF">ACJMK2_026537</name>
</gene>
<reference evidence="2 3" key="1">
    <citation type="submission" date="2024-11" db="EMBL/GenBank/DDBJ databases">
        <title>Chromosome-level genome assembly of the freshwater bivalve Anodonta woodiana.</title>
        <authorList>
            <person name="Chen X."/>
        </authorList>
    </citation>
    <scope>NUCLEOTIDE SEQUENCE [LARGE SCALE GENOMIC DNA]</scope>
    <source>
        <strain evidence="2">MN2024</strain>
        <tissue evidence="2">Gills</tissue>
    </source>
</reference>
<feature type="region of interest" description="Disordered" evidence="1">
    <location>
        <begin position="1"/>
        <end position="49"/>
    </location>
</feature>
<sequence length="49" mass="5003">ATTTPPPTTITTTTTRSSTTVSTKKPGTVADSGSTGAQAGNYKFELKQL</sequence>
<name>A0ABD3XNE1_SINWO</name>
<evidence type="ECO:0000313" key="3">
    <source>
        <dbReference type="Proteomes" id="UP001634394"/>
    </source>
</evidence>
<accession>A0ABD3XNE1</accession>
<feature type="compositionally biased region" description="Low complexity" evidence="1">
    <location>
        <begin position="9"/>
        <end position="23"/>
    </location>
</feature>
<evidence type="ECO:0000313" key="2">
    <source>
        <dbReference type="EMBL" id="KAL3886552.1"/>
    </source>
</evidence>
<organism evidence="2 3">
    <name type="scientific">Sinanodonta woodiana</name>
    <name type="common">Chinese pond mussel</name>
    <name type="synonym">Anodonta woodiana</name>
    <dbReference type="NCBI Taxonomy" id="1069815"/>
    <lineage>
        <taxon>Eukaryota</taxon>
        <taxon>Metazoa</taxon>
        <taxon>Spiralia</taxon>
        <taxon>Lophotrochozoa</taxon>
        <taxon>Mollusca</taxon>
        <taxon>Bivalvia</taxon>
        <taxon>Autobranchia</taxon>
        <taxon>Heteroconchia</taxon>
        <taxon>Palaeoheterodonta</taxon>
        <taxon>Unionida</taxon>
        <taxon>Unionoidea</taxon>
        <taxon>Unionidae</taxon>
        <taxon>Unioninae</taxon>
        <taxon>Sinanodonta</taxon>
    </lineage>
</organism>
<keyword evidence="3" id="KW-1185">Reference proteome</keyword>
<feature type="non-terminal residue" evidence="2">
    <location>
        <position position="1"/>
    </location>
</feature>
<dbReference type="AlphaFoldDB" id="A0ABD3XNE1"/>
<dbReference type="Proteomes" id="UP001634394">
    <property type="component" value="Unassembled WGS sequence"/>
</dbReference>
<protein>
    <submittedName>
        <fullName evidence="2">Uncharacterized protein</fullName>
    </submittedName>
</protein>
<proteinExistence type="predicted"/>
<dbReference type="EMBL" id="JBJQND010000002">
    <property type="protein sequence ID" value="KAL3886552.1"/>
    <property type="molecule type" value="Genomic_DNA"/>
</dbReference>
<evidence type="ECO:0000256" key="1">
    <source>
        <dbReference type="SAM" id="MobiDB-lite"/>
    </source>
</evidence>